<feature type="transmembrane region" description="Helical" evidence="1">
    <location>
        <begin position="86"/>
        <end position="107"/>
    </location>
</feature>
<comment type="caution">
    <text evidence="2">The sequence shown here is derived from an EMBL/GenBank/DDBJ whole genome shotgun (WGS) entry which is preliminary data.</text>
</comment>
<protein>
    <submittedName>
        <fullName evidence="2">Uncharacterized protein</fullName>
    </submittedName>
</protein>
<accession>F5IZZ4</accession>
<proteinExistence type="predicted"/>
<name>F5IZZ4_9BACT</name>
<feature type="transmembrane region" description="Helical" evidence="1">
    <location>
        <begin position="60"/>
        <end position="80"/>
    </location>
</feature>
<keyword evidence="1" id="KW-1133">Transmembrane helix</keyword>
<dbReference type="STRING" id="742766.HMPREF9455_02661"/>
<dbReference type="EMBL" id="ADLV01000032">
    <property type="protein sequence ID" value="EGK00872.1"/>
    <property type="molecule type" value="Genomic_DNA"/>
</dbReference>
<evidence type="ECO:0000313" key="3">
    <source>
        <dbReference type="Proteomes" id="UP000004913"/>
    </source>
</evidence>
<keyword evidence="1" id="KW-0472">Membrane</keyword>
<dbReference type="HOGENOM" id="CLU_2154371_0_0_10"/>
<evidence type="ECO:0000313" key="2">
    <source>
        <dbReference type="EMBL" id="EGK00872.1"/>
    </source>
</evidence>
<gene>
    <name evidence="2" type="ORF">HMPREF9455_02661</name>
</gene>
<keyword evidence="1" id="KW-0812">Transmembrane</keyword>
<evidence type="ECO:0000256" key="1">
    <source>
        <dbReference type="SAM" id="Phobius"/>
    </source>
</evidence>
<dbReference type="RefSeq" id="WP_006800191.1">
    <property type="nucleotide sequence ID" value="NZ_GL891985.1"/>
</dbReference>
<sequence>MENTHYKGDLYPDALHLFKKKRITNMNKIQEFLSQEYPDNLVAIDDALERLKSYRKSMGLRYLIIGAALIFIGIAAAPFIEEGGIIGSALRGASVGGGFVLLIQGYINRNC</sequence>
<dbReference type="OrthoDB" id="9976214at2"/>
<organism evidence="2 3">
    <name type="scientific">Dysgonomonas gadei ATCC BAA-286</name>
    <dbReference type="NCBI Taxonomy" id="742766"/>
    <lineage>
        <taxon>Bacteria</taxon>
        <taxon>Pseudomonadati</taxon>
        <taxon>Bacteroidota</taxon>
        <taxon>Bacteroidia</taxon>
        <taxon>Bacteroidales</taxon>
        <taxon>Dysgonomonadaceae</taxon>
        <taxon>Dysgonomonas</taxon>
    </lineage>
</organism>
<keyword evidence="3" id="KW-1185">Reference proteome</keyword>
<dbReference type="AlphaFoldDB" id="F5IZZ4"/>
<dbReference type="Proteomes" id="UP000004913">
    <property type="component" value="Unassembled WGS sequence"/>
</dbReference>
<reference evidence="2 3" key="1">
    <citation type="submission" date="2011-04" db="EMBL/GenBank/DDBJ databases">
        <title>The Genome Sequence of Dysgonomonas gadei ATCC BAA-286.</title>
        <authorList>
            <consortium name="The Broad Institute Genome Sequencing Platform"/>
            <person name="Earl A."/>
            <person name="Ward D."/>
            <person name="Feldgarden M."/>
            <person name="Gevers D."/>
            <person name="Pudlo N."/>
            <person name="Martens E."/>
            <person name="Allen-Vercoe E."/>
            <person name="Young S.K."/>
            <person name="Zeng Q."/>
            <person name="Gargeya S."/>
            <person name="Fitzgerald M."/>
            <person name="Haas B."/>
            <person name="Abouelleil A."/>
            <person name="Alvarado L."/>
            <person name="Arachchi H.M."/>
            <person name="Berlin A."/>
            <person name="Brown A."/>
            <person name="Chapman S.B."/>
            <person name="Chen Z."/>
            <person name="Dunbar C."/>
            <person name="Freedman E."/>
            <person name="Gearin G."/>
            <person name="Gellesch M."/>
            <person name="Goldberg J."/>
            <person name="Griggs A."/>
            <person name="Gujja S."/>
            <person name="Heiman D."/>
            <person name="Howarth C."/>
            <person name="Larson L."/>
            <person name="Lui A."/>
            <person name="MacDonald P.J.P."/>
            <person name="Mehta T."/>
            <person name="Montmayeur A."/>
            <person name="Murphy C."/>
            <person name="Neiman D."/>
            <person name="Pearson M."/>
            <person name="Priest M."/>
            <person name="Roberts A."/>
            <person name="Saif S."/>
            <person name="Shea T."/>
            <person name="Shenoy N."/>
            <person name="Sisk P."/>
            <person name="Stolte C."/>
            <person name="Sykes S."/>
            <person name="Yandava C."/>
            <person name="Wortman J."/>
            <person name="Nusbaum C."/>
            <person name="Birren B."/>
        </authorList>
    </citation>
    <scope>NUCLEOTIDE SEQUENCE [LARGE SCALE GENOMIC DNA]</scope>
    <source>
        <strain evidence="2 3">ATCC BAA-286</strain>
    </source>
</reference>